<dbReference type="InterPro" id="IPR041492">
    <property type="entry name" value="HAD_2"/>
</dbReference>
<dbReference type="GO" id="GO:0008967">
    <property type="term" value="F:phosphoglycolate phosphatase activity"/>
    <property type="evidence" value="ECO:0007669"/>
    <property type="project" value="TreeGrafter"/>
</dbReference>
<dbReference type="EMBL" id="NJBO01000001">
    <property type="protein sequence ID" value="TKJ44416.1"/>
    <property type="molecule type" value="Genomic_DNA"/>
</dbReference>
<dbReference type="SFLD" id="SFLDS00003">
    <property type="entry name" value="Haloacid_Dehalogenase"/>
    <property type="match status" value="1"/>
</dbReference>
<protein>
    <recommendedName>
        <fullName evidence="3">Hydrolase</fullName>
    </recommendedName>
</protein>
<dbReference type="InterPro" id="IPR050155">
    <property type="entry name" value="HAD-like_hydrolase_sf"/>
</dbReference>
<dbReference type="Proteomes" id="UP000317778">
    <property type="component" value="Unassembled WGS sequence"/>
</dbReference>
<dbReference type="AlphaFoldDB" id="A0A532VB36"/>
<dbReference type="GO" id="GO:0006281">
    <property type="term" value="P:DNA repair"/>
    <property type="evidence" value="ECO:0007669"/>
    <property type="project" value="TreeGrafter"/>
</dbReference>
<evidence type="ECO:0000313" key="1">
    <source>
        <dbReference type="EMBL" id="TKJ44416.1"/>
    </source>
</evidence>
<dbReference type="Gene3D" id="3.40.50.1000">
    <property type="entry name" value="HAD superfamily/HAD-like"/>
    <property type="match status" value="1"/>
</dbReference>
<dbReference type="Gene3D" id="1.10.150.240">
    <property type="entry name" value="Putative phosphatase, domain 2"/>
    <property type="match status" value="1"/>
</dbReference>
<reference evidence="1 2" key="1">
    <citation type="submission" date="2017-06" db="EMBL/GenBank/DDBJ databases">
        <title>Novel microbial phyla capable of carbon fixation and sulfur reduction in deep-sea sediments.</title>
        <authorList>
            <person name="Huang J."/>
            <person name="Baker B."/>
            <person name="Wang Y."/>
        </authorList>
    </citation>
    <scope>NUCLEOTIDE SEQUENCE [LARGE SCALE GENOMIC DNA]</scope>
    <source>
        <strain evidence="1">B3_TA06</strain>
    </source>
</reference>
<organism evidence="1 2">
    <name type="scientific">candidate division TA06 bacterium B3_TA06</name>
    <dbReference type="NCBI Taxonomy" id="2012487"/>
    <lineage>
        <taxon>Bacteria</taxon>
        <taxon>Bacteria division TA06</taxon>
    </lineage>
</organism>
<dbReference type="GO" id="GO:0005829">
    <property type="term" value="C:cytosol"/>
    <property type="evidence" value="ECO:0007669"/>
    <property type="project" value="TreeGrafter"/>
</dbReference>
<dbReference type="PANTHER" id="PTHR43434:SF1">
    <property type="entry name" value="PHOSPHOGLYCOLATE PHOSPHATASE"/>
    <property type="match status" value="1"/>
</dbReference>
<dbReference type="SFLD" id="SFLDG01129">
    <property type="entry name" value="C1.5:_HAD__Beta-PGM__Phosphata"/>
    <property type="match status" value="1"/>
</dbReference>
<dbReference type="PANTHER" id="PTHR43434">
    <property type="entry name" value="PHOSPHOGLYCOLATE PHOSPHATASE"/>
    <property type="match status" value="1"/>
</dbReference>
<dbReference type="InterPro" id="IPR023214">
    <property type="entry name" value="HAD_sf"/>
</dbReference>
<name>A0A532VB36_UNCT6</name>
<evidence type="ECO:0008006" key="3">
    <source>
        <dbReference type="Google" id="ProtNLM"/>
    </source>
</evidence>
<dbReference type="InterPro" id="IPR023198">
    <property type="entry name" value="PGP-like_dom2"/>
</dbReference>
<gene>
    <name evidence="1" type="ORF">CEE36_01350</name>
</gene>
<dbReference type="SUPFAM" id="SSF56784">
    <property type="entry name" value="HAD-like"/>
    <property type="match status" value="1"/>
</dbReference>
<dbReference type="Pfam" id="PF13419">
    <property type="entry name" value="HAD_2"/>
    <property type="match status" value="1"/>
</dbReference>
<sequence>MRIILFDIDGTLLKAGGIVREAMGDALEEIFSTRGGIAEVSFIGATDLGVVHDLMGQEGFTEEEINRRFPKLIETYGRIVREKLSTWEKFILCPGVPQILEKLQGQGALLGLVTGNCQVGAAVKLDRGSLTGYFSFGAFGDETTDRARMCEFAHKRGEREAGEQIPKERVILVGDSPNDITAAKAYGIRMLAVSSGWIGAEELSRHNPDWLYPDLSATEEILGLLLS</sequence>
<proteinExistence type="predicted"/>
<dbReference type="InterPro" id="IPR036412">
    <property type="entry name" value="HAD-like_sf"/>
</dbReference>
<evidence type="ECO:0000313" key="2">
    <source>
        <dbReference type="Proteomes" id="UP000317778"/>
    </source>
</evidence>
<accession>A0A532VB36</accession>
<comment type="caution">
    <text evidence="1">The sequence shown here is derived from an EMBL/GenBank/DDBJ whole genome shotgun (WGS) entry which is preliminary data.</text>
</comment>